<keyword evidence="22" id="KW-1185">Reference proteome</keyword>
<comment type="similarity">
    <text evidence="2">Belongs to the ERG4/ERG24 family.</text>
</comment>
<dbReference type="Proteomes" id="UP001177023">
    <property type="component" value="Unassembled WGS sequence"/>
</dbReference>
<keyword evidence="8" id="KW-0752">Steroid biosynthesis</keyword>
<keyword evidence="14" id="KW-1207">Sterol metabolism</keyword>
<evidence type="ECO:0000256" key="17">
    <source>
        <dbReference type="ARBA" id="ARBA00042688"/>
    </source>
</evidence>
<comment type="subcellular location">
    <subcellularLocation>
        <location evidence="1">Membrane</location>
        <topology evidence="1">Multi-pass membrane protein</topology>
    </subcellularLocation>
</comment>
<evidence type="ECO:0000256" key="18">
    <source>
        <dbReference type="ARBA" id="ARBA00047795"/>
    </source>
</evidence>
<feature type="transmembrane region" description="Helical" evidence="20">
    <location>
        <begin position="309"/>
        <end position="329"/>
    </location>
</feature>
<evidence type="ECO:0000256" key="7">
    <source>
        <dbReference type="ARBA" id="ARBA00022857"/>
    </source>
</evidence>
<evidence type="ECO:0000256" key="11">
    <source>
        <dbReference type="ARBA" id="ARBA00023011"/>
    </source>
</evidence>
<evidence type="ECO:0000256" key="15">
    <source>
        <dbReference type="ARBA" id="ARBA00023221"/>
    </source>
</evidence>
<dbReference type="EMBL" id="CATQJA010002664">
    <property type="protein sequence ID" value="CAJ0582438.1"/>
    <property type="molecule type" value="Genomic_DNA"/>
</dbReference>
<comment type="catalytic activity">
    <reaction evidence="18">
        <text>cholesterol + NADP(+) = 7-dehydrocholesterol + NADPH + H(+)</text>
        <dbReference type="Rhea" id="RHEA:23984"/>
        <dbReference type="ChEBI" id="CHEBI:15378"/>
        <dbReference type="ChEBI" id="CHEBI:16113"/>
        <dbReference type="ChEBI" id="CHEBI:17759"/>
        <dbReference type="ChEBI" id="CHEBI:57783"/>
        <dbReference type="ChEBI" id="CHEBI:58349"/>
        <dbReference type="EC" id="1.3.1.21"/>
    </reaction>
    <physiologicalReaction direction="right-to-left" evidence="18">
        <dbReference type="Rhea" id="RHEA:23986"/>
    </physiologicalReaction>
</comment>
<keyword evidence="13 20" id="KW-0472">Membrane</keyword>
<organism evidence="21 22">
    <name type="scientific">Mesorhabditis spiculigera</name>
    <dbReference type="NCBI Taxonomy" id="96644"/>
    <lineage>
        <taxon>Eukaryota</taxon>
        <taxon>Metazoa</taxon>
        <taxon>Ecdysozoa</taxon>
        <taxon>Nematoda</taxon>
        <taxon>Chromadorea</taxon>
        <taxon>Rhabditida</taxon>
        <taxon>Rhabditina</taxon>
        <taxon>Rhabditomorpha</taxon>
        <taxon>Rhabditoidea</taxon>
        <taxon>Rhabditidae</taxon>
        <taxon>Mesorhabditinae</taxon>
        <taxon>Mesorhabditis</taxon>
    </lineage>
</organism>
<feature type="transmembrane region" description="Helical" evidence="20">
    <location>
        <begin position="404"/>
        <end position="420"/>
    </location>
</feature>
<evidence type="ECO:0000256" key="13">
    <source>
        <dbReference type="ARBA" id="ARBA00023136"/>
    </source>
</evidence>
<feature type="transmembrane region" description="Helical" evidence="20">
    <location>
        <begin position="162"/>
        <end position="181"/>
    </location>
</feature>
<keyword evidence="3" id="KW-0444">Lipid biosynthesis</keyword>
<feature type="transmembrane region" description="Helical" evidence="20">
    <location>
        <begin position="128"/>
        <end position="150"/>
    </location>
</feature>
<feature type="transmembrane region" description="Helical" evidence="20">
    <location>
        <begin position="282"/>
        <end position="303"/>
    </location>
</feature>
<accession>A0AA36G7D5</accession>
<evidence type="ECO:0000256" key="3">
    <source>
        <dbReference type="ARBA" id="ARBA00022516"/>
    </source>
</evidence>
<dbReference type="Gene3D" id="1.20.120.1630">
    <property type="match status" value="1"/>
</dbReference>
<protein>
    <recommendedName>
        <fullName evidence="16">7-dehydrocholesterol reductase</fullName>
        <ecNumber evidence="16">1.3.1.21</ecNumber>
    </recommendedName>
    <alternativeName>
        <fullName evidence="17">Sterol Delta(7)-reductase</fullName>
    </alternativeName>
</protein>
<evidence type="ECO:0000313" key="21">
    <source>
        <dbReference type="EMBL" id="CAJ0582438.1"/>
    </source>
</evidence>
<evidence type="ECO:0000256" key="8">
    <source>
        <dbReference type="ARBA" id="ARBA00022955"/>
    </source>
</evidence>
<comment type="caution">
    <text evidence="21">The sequence shown here is derived from an EMBL/GenBank/DDBJ whole genome shotgun (WGS) entry which is preliminary data.</text>
</comment>
<keyword evidence="6" id="KW-0152">Cholesterol biosynthesis</keyword>
<evidence type="ECO:0000256" key="1">
    <source>
        <dbReference type="ARBA" id="ARBA00004141"/>
    </source>
</evidence>
<evidence type="ECO:0000313" key="22">
    <source>
        <dbReference type="Proteomes" id="UP001177023"/>
    </source>
</evidence>
<keyword evidence="7" id="KW-0521">NADP</keyword>
<reference evidence="21" key="1">
    <citation type="submission" date="2023-06" db="EMBL/GenBank/DDBJ databases">
        <authorList>
            <person name="Delattre M."/>
        </authorList>
    </citation>
    <scope>NUCLEOTIDE SEQUENCE</scope>
    <source>
        <strain evidence="21">AF72</strain>
    </source>
</reference>
<keyword evidence="9 20" id="KW-1133">Transmembrane helix</keyword>
<evidence type="ECO:0000256" key="19">
    <source>
        <dbReference type="ARBA" id="ARBA00047826"/>
    </source>
</evidence>
<dbReference type="Pfam" id="PF01222">
    <property type="entry name" value="ERG4_ERG24"/>
    <property type="match status" value="1"/>
</dbReference>
<dbReference type="EC" id="1.3.1.21" evidence="16"/>
<evidence type="ECO:0000256" key="6">
    <source>
        <dbReference type="ARBA" id="ARBA00022778"/>
    </source>
</evidence>
<keyword evidence="12" id="KW-0443">Lipid metabolism</keyword>
<dbReference type="GO" id="GO:0006695">
    <property type="term" value="P:cholesterol biosynthetic process"/>
    <property type="evidence" value="ECO:0007669"/>
    <property type="project" value="UniProtKB-KW"/>
</dbReference>
<dbReference type="InterPro" id="IPR001171">
    <property type="entry name" value="ERG24_DHCR-like"/>
</dbReference>
<feature type="transmembrane region" description="Helical" evidence="20">
    <location>
        <begin position="82"/>
        <end position="108"/>
    </location>
</feature>
<feature type="non-terminal residue" evidence="21">
    <location>
        <position position="1"/>
    </location>
</feature>
<dbReference type="GO" id="GO:0005789">
    <property type="term" value="C:endoplasmic reticulum membrane"/>
    <property type="evidence" value="ECO:0007669"/>
    <property type="project" value="TreeGrafter"/>
</dbReference>
<sequence length="450" mass="51494">MQVRRRASSAGSIRRSSISARDIEAIQKAIQKQRDLSNQVVSALIVILPIFSIFYAHLIYLKAGSMAQTISGFLKPPYLLSLIPPLCDVVAWKCIAVLTSIQLLFYWFLPHDSALVLSTSIGDHNKSINGFSSFLLILLLYPLGAALKFYRPDVIFLHFHSILGCLAILCVCLMLILYLSYRFGENNTIDSLAEFYFGVETYPTWAEIDVKHFVRTRITLTLWALHSITALFHQRHLKGSIDGSSLALCLLQIFYILKSMWNEDLMLNSLDSRRAKCGFYRLWGDLVFFPAIYCAPMTTIILTKTRLSLLAYLGLGMFGLVMVPLISFVDRQRYEFRIRKGMMKISGNDPFFIQAKYKTETGDPAYNLLLGSGYWGYCRHPNYVCEILIFACFCGFQGAKAAHYYFPLIFLVFYLILRTLNDENRCLAKYGSSWLQYCQRVPFRFIPGVF</sequence>
<evidence type="ECO:0000256" key="10">
    <source>
        <dbReference type="ARBA" id="ARBA00023002"/>
    </source>
</evidence>
<keyword evidence="15" id="KW-0753">Steroid metabolism</keyword>
<proteinExistence type="inferred from homology"/>
<dbReference type="PANTHER" id="PTHR21257">
    <property type="entry name" value="DELTA(14)-STEROL REDUCTASE"/>
    <property type="match status" value="1"/>
</dbReference>
<evidence type="ECO:0000256" key="16">
    <source>
        <dbReference type="ARBA" id="ARBA00038851"/>
    </source>
</evidence>
<name>A0AA36G7D5_9BILA</name>
<dbReference type="GO" id="GO:0047598">
    <property type="term" value="F:7-dehydrocholesterol reductase activity"/>
    <property type="evidence" value="ECO:0007669"/>
    <property type="project" value="UniProtKB-EC"/>
</dbReference>
<evidence type="ECO:0000256" key="20">
    <source>
        <dbReference type="SAM" id="Phobius"/>
    </source>
</evidence>
<evidence type="ECO:0000256" key="5">
    <source>
        <dbReference type="ARBA" id="ARBA00022692"/>
    </source>
</evidence>
<dbReference type="AlphaFoldDB" id="A0AA36G7D5"/>
<evidence type="ECO:0000256" key="4">
    <source>
        <dbReference type="ARBA" id="ARBA00022548"/>
    </source>
</evidence>
<keyword evidence="5 20" id="KW-0812">Transmembrane</keyword>
<gene>
    <name evidence="21" type="ORF">MSPICULIGERA_LOCUS20570</name>
</gene>
<evidence type="ECO:0000256" key="9">
    <source>
        <dbReference type="ARBA" id="ARBA00022989"/>
    </source>
</evidence>
<keyword evidence="10" id="KW-0560">Oxidoreductase</keyword>
<comment type="catalytic activity">
    <reaction evidence="19">
        <text>7-dehydrodesmosterol + NADPH + H(+) = desmosterol + NADP(+)</text>
        <dbReference type="Rhea" id="RHEA:46740"/>
        <dbReference type="ChEBI" id="CHEBI:15378"/>
        <dbReference type="ChEBI" id="CHEBI:17737"/>
        <dbReference type="ChEBI" id="CHEBI:27910"/>
        <dbReference type="ChEBI" id="CHEBI:57783"/>
        <dbReference type="ChEBI" id="CHEBI:58349"/>
    </reaction>
    <physiologicalReaction direction="left-to-right" evidence="19">
        <dbReference type="Rhea" id="RHEA:46741"/>
    </physiologicalReaction>
</comment>
<feature type="transmembrane region" description="Helical" evidence="20">
    <location>
        <begin position="40"/>
        <end position="61"/>
    </location>
</feature>
<keyword evidence="4" id="KW-0153">Cholesterol metabolism</keyword>
<keyword evidence="11" id="KW-0756">Sterol biosynthesis</keyword>
<evidence type="ECO:0000256" key="2">
    <source>
        <dbReference type="ARBA" id="ARBA00005402"/>
    </source>
</evidence>
<evidence type="ECO:0000256" key="12">
    <source>
        <dbReference type="ARBA" id="ARBA00023098"/>
    </source>
</evidence>
<dbReference type="GO" id="GO:0016132">
    <property type="term" value="P:brassinosteroid biosynthetic process"/>
    <property type="evidence" value="ECO:0007669"/>
    <property type="project" value="TreeGrafter"/>
</dbReference>
<dbReference type="PANTHER" id="PTHR21257:SF38">
    <property type="entry name" value="7-DEHYDROCHOLESTEROL REDUCTASE"/>
    <property type="match status" value="1"/>
</dbReference>
<evidence type="ECO:0000256" key="14">
    <source>
        <dbReference type="ARBA" id="ARBA00023166"/>
    </source>
</evidence>